<gene>
    <name evidence="2" type="ORF">Hyperionvirus32_22</name>
</gene>
<dbReference type="InterPro" id="IPR029058">
    <property type="entry name" value="AB_hydrolase_fold"/>
</dbReference>
<name>A0A3G5ABR2_9VIRU</name>
<proteinExistence type="predicted"/>
<protein>
    <submittedName>
        <fullName evidence="2">Alpha/beta hydrolase</fullName>
    </submittedName>
</protein>
<dbReference type="GO" id="GO:0016787">
    <property type="term" value="F:hydrolase activity"/>
    <property type="evidence" value="ECO:0007669"/>
    <property type="project" value="UniProtKB-KW"/>
</dbReference>
<keyword evidence="2" id="KW-0378">Hydrolase</keyword>
<sequence>LYATKEQLTGMPKTLIITDENDVLRDEGAAYAHKLMDAGVSVVAVCYLGTIHDFMMLKPLSNTNATRSAIEFTIMNLKKNLG</sequence>
<dbReference type="EMBL" id="MK072414">
    <property type="protein sequence ID" value="AYV84655.1"/>
    <property type="molecule type" value="Genomic_DNA"/>
</dbReference>
<organism evidence="2">
    <name type="scientific">Hyperionvirus sp</name>
    <dbReference type="NCBI Taxonomy" id="2487770"/>
    <lineage>
        <taxon>Viruses</taxon>
        <taxon>Varidnaviria</taxon>
        <taxon>Bamfordvirae</taxon>
        <taxon>Nucleocytoviricota</taxon>
        <taxon>Megaviricetes</taxon>
        <taxon>Imitervirales</taxon>
        <taxon>Mimiviridae</taxon>
        <taxon>Klosneuvirinae</taxon>
    </lineage>
</organism>
<reference evidence="2" key="1">
    <citation type="submission" date="2018-10" db="EMBL/GenBank/DDBJ databases">
        <title>Hidden diversity of soil giant viruses.</title>
        <authorList>
            <person name="Schulz F."/>
            <person name="Alteio L."/>
            <person name="Goudeau D."/>
            <person name="Ryan E.M."/>
            <person name="Malmstrom R.R."/>
            <person name="Blanchard J."/>
            <person name="Woyke T."/>
        </authorList>
    </citation>
    <scope>NUCLEOTIDE SEQUENCE</scope>
    <source>
        <strain evidence="2">HYV1</strain>
    </source>
</reference>
<evidence type="ECO:0000259" key="1">
    <source>
        <dbReference type="Pfam" id="PF07859"/>
    </source>
</evidence>
<dbReference type="InterPro" id="IPR013094">
    <property type="entry name" value="AB_hydrolase_3"/>
</dbReference>
<feature type="non-terminal residue" evidence="2">
    <location>
        <position position="1"/>
    </location>
</feature>
<dbReference type="Pfam" id="PF07859">
    <property type="entry name" value="Abhydrolase_3"/>
    <property type="match status" value="1"/>
</dbReference>
<dbReference type="Gene3D" id="3.40.50.1820">
    <property type="entry name" value="alpha/beta hydrolase"/>
    <property type="match status" value="1"/>
</dbReference>
<dbReference type="SUPFAM" id="SSF53474">
    <property type="entry name" value="alpha/beta-Hydrolases"/>
    <property type="match status" value="1"/>
</dbReference>
<feature type="domain" description="Alpha/beta hydrolase fold-3" evidence="1">
    <location>
        <begin position="6"/>
        <end position="56"/>
    </location>
</feature>
<accession>A0A3G5ABR2</accession>
<evidence type="ECO:0000313" key="2">
    <source>
        <dbReference type="EMBL" id="AYV84655.1"/>
    </source>
</evidence>